<dbReference type="InterPro" id="IPR010730">
    <property type="entry name" value="HET"/>
</dbReference>
<protein>
    <recommendedName>
        <fullName evidence="1">Heterokaryon incompatibility domain-containing protein</fullName>
    </recommendedName>
</protein>
<evidence type="ECO:0000313" key="2">
    <source>
        <dbReference type="EMBL" id="ORZ06188.1"/>
    </source>
</evidence>
<dbReference type="InterPro" id="IPR052895">
    <property type="entry name" value="HetReg/Transcr_Mod"/>
</dbReference>
<proteinExistence type="predicted"/>
<dbReference type="OrthoDB" id="194358at2759"/>
<feature type="domain" description="Heterokaryon incompatibility" evidence="1">
    <location>
        <begin position="59"/>
        <end position="207"/>
    </location>
</feature>
<evidence type="ECO:0000313" key="3">
    <source>
        <dbReference type="Proteomes" id="UP000193560"/>
    </source>
</evidence>
<dbReference type="STRING" id="90262.A0A1X2HZP7"/>
<evidence type="ECO:0000259" key="1">
    <source>
        <dbReference type="Pfam" id="PF06985"/>
    </source>
</evidence>
<reference evidence="2 3" key="1">
    <citation type="submission" date="2016-07" db="EMBL/GenBank/DDBJ databases">
        <title>Pervasive Adenine N6-methylation of Active Genes in Fungi.</title>
        <authorList>
            <consortium name="DOE Joint Genome Institute"/>
            <person name="Mondo S.J."/>
            <person name="Dannebaum R.O."/>
            <person name="Kuo R.C."/>
            <person name="Labutti K."/>
            <person name="Haridas S."/>
            <person name="Kuo A."/>
            <person name="Salamov A."/>
            <person name="Ahrendt S.R."/>
            <person name="Lipzen A."/>
            <person name="Sullivan W."/>
            <person name="Andreopoulos W.B."/>
            <person name="Clum A."/>
            <person name="Lindquist E."/>
            <person name="Daum C."/>
            <person name="Ramamoorthy G.K."/>
            <person name="Gryganskyi A."/>
            <person name="Culley D."/>
            <person name="Magnuson J.K."/>
            <person name="James T.Y."/>
            <person name="O'Malley M.A."/>
            <person name="Stajich J.E."/>
            <person name="Spatafora J.W."/>
            <person name="Visel A."/>
            <person name="Grigoriev I.V."/>
        </authorList>
    </citation>
    <scope>NUCLEOTIDE SEQUENCE [LARGE SCALE GENOMIC DNA]</scope>
    <source>
        <strain evidence="2 3">NRRL 1336</strain>
    </source>
</reference>
<dbReference type="PANTHER" id="PTHR24148">
    <property type="entry name" value="ANKYRIN REPEAT DOMAIN-CONTAINING PROTEIN 39 HOMOLOG-RELATED"/>
    <property type="match status" value="1"/>
</dbReference>
<dbReference type="EMBL" id="MCGE01000040">
    <property type="protein sequence ID" value="ORZ06188.1"/>
    <property type="molecule type" value="Genomic_DNA"/>
</dbReference>
<sequence length="677" mass="79036">MTKDDQVEEYFEDLSFNDKQNQETPFYIVLVDIKKTVQDNKIRCVEKPLKEGDGGDLNYVALSYRWGELQETMVDTECGYVASVTSFDLFHFIHLCKMILLESDLKDMDYVWVDAICVDQANHDRRKATIYQMTNIYEQANYILAVPDLHLQHLKDTNALNMDIINGSYAHHEYIYHLIHGNTDQLVAFDETFLDRLNVPIETRPWLINYTEHFTEGFTNGENHRYGYDAEHGVDHIYHVSQQASSGEKPNATNSVHQKRLANAATNCMPKNSNVLDAPDGFHCDEPYCPLRFYKPGTKQLHTVKQQPWKQTILERSQAIRKSMTFLQSLIVDWSSRVWVISEYSIAKKNNNLKYWFIQLSPYHDDFSKFIKRNKGGFTFFAFDFNDERADEYILHHKLQKMRFNSHPVKPVKPEFHLTMSNQLKERTFLEMMLRSKASKCEDRFYSVLPISKYKEKMMRSHNNNIIKAQEEGCRSHCQQVWNIHNMVAVKLQLFEWMDTKDKLNLLFLAGRYNRSSQGHILPTFATTVIPWKSTDVYVSGVADWKDFNFDVTDPSTVMLYQEKEHQGVGGLYFIHLKPKEYILVSTSSIDFQQTQASFDRLGLTNDDDDLSAVKIRSVASFIKVDDLAFLRKGRFLPSIYLIGSFKKNKWMLHVGNHPHLIELGYMEAKSDGFKIY</sequence>
<gene>
    <name evidence="2" type="ORF">BCR42DRAFT_427306</name>
</gene>
<accession>A0A1X2HZP7</accession>
<organism evidence="2 3">
    <name type="scientific">Absidia repens</name>
    <dbReference type="NCBI Taxonomy" id="90262"/>
    <lineage>
        <taxon>Eukaryota</taxon>
        <taxon>Fungi</taxon>
        <taxon>Fungi incertae sedis</taxon>
        <taxon>Mucoromycota</taxon>
        <taxon>Mucoromycotina</taxon>
        <taxon>Mucoromycetes</taxon>
        <taxon>Mucorales</taxon>
        <taxon>Cunninghamellaceae</taxon>
        <taxon>Absidia</taxon>
    </lineage>
</organism>
<dbReference type="AlphaFoldDB" id="A0A1X2HZP7"/>
<dbReference type="Proteomes" id="UP000193560">
    <property type="component" value="Unassembled WGS sequence"/>
</dbReference>
<comment type="caution">
    <text evidence="2">The sequence shown here is derived from an EMBL/GenBank/DDBJ whole genome shotgun (WGS) entry which is preliminary data.</text>
</comment>
<keyword evidence="3" id="KW-1185">Reference proteome</keyword>
<dbReference type="Pfam" id="PF06985">
    <property type="entry name" value="HET"/>
    <property type="match status" value="1"/>
</dbReference>
<dbReference type="PANTHER" id="PTHR24148:SF73">
    <property type="entry name" value="HET DOMAIN PROTEIN (AFU_ORTHOLOGUE AFUA_8G01020)"/>
    <property type="match status" value="1"/>
</dbReference>
<name>A0A1X2HZP7_9FUNG</name>